<protein>
    <recommendedName>
        <fullName evidence="3 7">UDP-glucose 6-dehydrogenase</fullName>
        <ecNumber evidence="3 7">1.1.1.22</ecNumber>
    </recommendedName>
</protein>
<feature type="binding site" evidence="10">
    <location>
        <position position="29"/>
    </location>
    <ligand>
        <name>NAD(+)</name>
        <dbReference type="ChEBI" id="CHEBI:57540"/>
    </ligand>
</feature>
<dbReference type="SUPFAM" id="SSF52413">
    <property type="entry name" value="UDP-glucose/GDP-mannose dehydrogenase C-terminal domain"/>
    <property type="match status" value="1"/>
</dbReference>
<dbReference type="Pfam" id="PF00984">
    <property type="entry name" value="UDPG_MGDP_dh"/>
    <property type="match status" value="1"/>
</dbReference>
<dbReference type="NCBIfam" id="TIGR03026">
    <property type="entry name" value="NDP-sugDHase"/>
    <property type="match status" value="1"/>
</dbReference>
<dbReference type="InterPro" id="IPR001732">
    <property type="entry name" value="UDP-Glc/GDP-Man_DH_N"/>
</dbReference>
<dbReference type="InterPro" id="IPR036291">
    <property type="entry name" value="NAD(P)-bd_dom_sf"/>
</dbReference>
<dbReference type="Pfam" id="PF03721">
    <property type="entry name" value="UDPG_MGDP_dh_N"/>
    <property type="match status" value="1"/>
</dbReference>
<dbReference type="Proteomes" id="UP000307874">
    <property type="component" value="Unassembled WGS sequence"/>
</dbReference>
<feature type="binding site" evidence="9">
    <location>
        <position position="250"/>
    </location>
    <ligand>
        <name>substrate</name>
    </ligand>
</feature>
<evidence type="ECO:0000256" key="1">
    <source>
        <dbReference type="ARBA" id="ARBA00004701"/>
    </source>
</evidence>
<feature type="binding site" evidence="10">
    <location>
        <position position="256"/>
    </location>
    <ligand>
        <name>NAD(+)</name>
        <dbReference type="ChEBI" id="CHEBI:57540"/>
    </ligand>
</feature>
<dbReference type="EC" id="1.1.1.22" evidence="3 7"/>
<feature type="binding site" evidence="9">
    <location>
        <begin position="242"/>
        <end position="246"/>
    </location>
    <ligand>
        <name>substrate</name>
    </ligand>
</feature>
<dbReference type="InterPro" id="IPR014027">
    <property type="entry name" value="UDP-Glc/GDP-Man_DH_C"/>
</dbReference>
<dbReference type="SMART" id="SM00984">
    <property type="entry name" value="UDPG_MGDP_dh_C"/>
    <property type="match status" value="1"/>
</dbReference>
<dbReference type="GO" id="GO:0000271">
    <property type="term" value="P:polysaccharide biosynthetic process"/>
    <property type="evidence" value="ECO:0007669"/>
    <property type="project" value="InterPro"/>
</dbReference>
<dbReference type="OrthoDB" id="9803238at2"/>
<dbReference type="GO" id="GO:0006065">
    <property type="term" value="P:UDP-glucuronate biosynthetic process"/>
    <property type="evidence" value="ECO:0007669"/>
    <property type="project" value="UniProtKB-UniPathway"/>
</dbReference>
<dbReference type="InterPro" id="IPR013328">
    <property type="entry name" value="6PGD_dom2"/>
</dbReference>
<dbReference type="EMBL" id="VCLB01000007">
    <property type="protein sequence ID" value="TNB47165.1"/>
    <property type="molecule type" value="Genomic_DNA"/>
</dbReference>
<dbReference type="PIRSF" id="PIRSF000124">
    <property type="entry name" value="UDPglc_GDPman_dh"/>
    <property type="match status" value="1"/>
</dbReference>
<evidence type="ECO:0000256" key="9">
    <source>
        <dbReference type="PIRSR" id="PIRSR500134-2"/>
    </source>
</evidence>
<comment type="pathway">
    <text evidence="1">Nucleotide-sugar biosynthesis; UDP-alpha-D-glucuronate biosynthesis; UDP-alpha-D-glucuronate from UDP-alpha-D-glucose: step 1/1.</text>
</comment>
<dbReference type="Gene3D" id="1.10.1040.10">
    <property type="entry name" value="N-(1-d-carboxylethyl)-l-norvaline Dehydrogenase, domain 2"/>
    <property type="match status" value="1"/>
</dbReference>
<evidence type="ECO:0000256" key="2">
    <source>
        <dbReference type="ARBA" id="ARBA00006601"/>
    </source>
</evidence>
<dbReference type="SUPFAM" id="SSF51735">
    <property type="entry name" value="NAD(P)-binding Rossmann-fold domains"/>
    <property type="match status" value="1"/>
</dbReference>
<feature type="active site" description="Nucleophile" evidence="8">
    <location>
        <position position="253"/>
    </location>
</feature>
<gene>
    <name evidence="12" type="ORF">FF124_13390</name>
</gene>
<dbReference type="InterPro" id="IPR017476">
    <property type="entry name" value="UDP-Glc/GDP-Man"/>
</dbReference>
<organism evidence="12 13">
    <name type="scientific">Martelella lutilitoris</name>
    <dbReference type="NCBI Taxonomy" id="2583532"/>
    <lineage>
        <taxon>Bacteria</taxon>
        <taxon>Pseudomonadati</taxon>
        <taxon>Pseudomonadota</taxon>
        <taxon>Alphaproteobacteria</taxon>
        <taxon>Hyphomicrobiales</taxon>
        <taxon>Aurantimonadaceae</taxon>
        <taxon>Martelella</taxon>
    </lineage>
</organism>
<feature type="binding site" evidence="9">
    <location>
        <position position="306"/>
    </location>
    <ligand>
        <name>substrate</name>
    </ligand>
</feature>
<feature type="binding site" evidence="10">
    <location>
        <position position="314"/>
    </location>
    <ligand>
        <name>NAD(+)</name>
        <dbReference type="ChEBI" id="CHEBI:57540"/>
    </ligand>
</feature>
<dbReference type="SUPFAM" id="SSF48179">
    <property type="entry name" value="6-phosphogluconate dehydrogenase C-terminal domain-like"/>
    <property type="match status" value="1"/>
</dbReference>
<evidence type="ECO:0000313" key="13">
    <source>
        <dbReference type="Proteomes" id="UP000307874"/>
    </source>
</evidence>
<evidence type="ECO:0000313" key="12">
    <source>
        <dbReference type="EMBL" id="TNB47165.1"/>
    </source>
</evidence>
<proteinExistence type="inferred from homology"/>
<feature type="binding site" evidence="10">
    <location>
        <position position="118"/>
    </location>
    <ligand>
        <name>NAD(+)</name>
        <dbReference type="ChEBI" id="CHEBI:57540"/>
    </ligand>
</feature>
<dbReference type="GO" id="GO:0051287">
    <property type="term" value="F:NAD binding"/>
    <property type="evidence" value="ECO:0007669"/>
    <property type="project" value="InterPro"/>
</dbReference>
<keyword evidence="5 7" id="KW-0520">NAD</keyword>
<reference evidence="12 13" key="2">
    <citation type="submission" date="2019-06" db="EMBL/GenBank/DDBJ databases">
        <title>Martelella lutilitoris sp. nov., isolated from a tidal mudflat.</title>
        <authorList>
            <person name="Kim Y.-J."/>
        </authorList>
    </citation>
    <scope>NUCLEOTIDE SEQUENCE [LARGE SCALE GENOMIC DNA]</scope>
    <source>
        <strain evidence="12 13">GH2-6</strain>
    </source>
</reference>
<dbReference type="Gene3D" id="3.40.50.720">
    <property type="entry name" value="NAD(P)-binding Rossmann-like Domain"/>
    <property type="match status" value="2"/>
</dbReference>
<evidence type="ECO:0000256" key="6">
    <source>
        <dbReference type="ARBA" id="ARBA00047473"/>
    </source>
</evidence>
<evidence type="ECO:0000256" key="8">
    <source>
        <dbReference type="PIRSR" id="PIRSR500134-1"/>
    </source>
</evidence>
<feature type="binding site" evidence="10">
    <location>
        <position position="145"/>
    </location>
    <ligand>
        <name>NAD(+)</name>
        <dbReference type="ChEBI" id="CHEBI:57540"/>
    </ligand>
</feature>
<comment type="caution">
    <text evidence="12">The sequence shown here is derived from an EMBL/GenBank/DDBJ whole genome shotgun (WGS) entry which is preliminary data.</text>
</comment>
<accession>A0A5C4JNZ1</accession>
<dbReference type="InterPro" id="IPR008927">
    <property type="entry name" value="6-PGluconate_DH-like_C_sf"/>
</dbReference>
<dbReference type="GO" id="GO:0003979">
    <property type="term" value="F:UDP-glucose 6-dehydrogenase activity"/>
    <property type="evidence" value="ECO:0007669"/>
    <property type="project" value="UniProtKB-EC"/>
</dbReference>
<dbReference type="InterPro" id="IPR036220">
    <property type="entry name" value="UDP-Glc/GDP-Man_DH_C_sf"/>
</dbReference>
<evidence type="ECO:0000259" key="11">
    <source>
        <dbReference type="SMART" id="SM00984"/>
    </source>
</evidence>
<keyword evidence="4 7" id="KW-0560">Oxidoreductase</keyword>
<feature type="binding site" evidence="10">
    <location>
        <position position="34"/>
    </location>
    <ligand>
        <name>NAD(+)</name>
        <dbReference type="ChEBI" id="CHEBI:57540"/>
    </ligand>
</feature>
<feature type="binding site" evidence="9">
    <location>
        <position position="197"/>
    </location>
    <ligand>
        <name>substrate</name>
    </ligand>
</feature>
<evidence type="ECO:0000256" key="5">
    <source>
        <dbReference type="ARBA" id="ARBA00023027"/>
    </source>
</evidence>
<feature type="binding site" evidence="9">
    <location>
        <position position="307"/>
    </location>
    <ligand>
        <name>substrate</name>
    </ligand>
</feature>
<comment type="similarity">
    <text evidence="2 7">Belongs to the UDP-glucose/GDP-mannose dehydrogenase family.</text>
</comment>
<evidence type="ECO:0000256" key="3">
    <source>
        <dbReference type="ARBA" id="ARBA00012954"/>
    </source>
</evidence>
<dbReference type="AlphaFoldDB" id="A0A5C4JNZ1"/>
<dbReference type="InterPro" id="IPR028357">
    <property type="entry name" value="UDPglc_DH_bac"/>
</dbReference>
<feature type="binding site" evidence="9">
    <location>
        <begin position="142"/>
        <end position="145"/>
    </location>
    <ligand>
        <name>substrate</name>
    </ligand>
</feature>
<dbReference type="RefSeq" id="WP_138748998.1">
    <property type="nucleotide sequence ID" value="NZ_VCLB01000007.1"/>
</dbReference>
<feature type="binding site" evidence="9">
    <location>
        <position position="388"/>
    </location>
    <ligand>
        <name>substrate</name>
    </ligand>
</feature>
<name>A0A5C4JNZ1_9HYPH</name>
<comment type="catalytic activity">
    <reaction evidence="6 7">
        <text>UDP-alpha-D-glucose + 2 NAD(+) + H2O = UDP-alpha-D-glucuronate + 2 NADH + 3 H(+)</text>
        <dbReference type="Rhea" id="RHEA:23596"/>
        <dbReference type="ChEBI" id="CHEBI:15377"/>
        <dbReference type="ChEBI" id="CHEBI:15378"/>
        <dbReference type="ChEBI" id="CHEBI:57540"/>
        <dbReference type="ChEBI" id="CHEBI:57945"/>
        <dbReference type="ChEBI" id="CHEBI:58052"/>
        <dbReference type="ChEBI" id="CHEBI:58885"/>
        <dbReference type="EC" id="1.1.1.22"/>
    </reaction>
</comment>
<reference evidence="12 13" key="1">
    <citation type="submission" date="2019-05" db="EMBL/GenBank/DDBJ databases">
        <authorList>
            <person name="Lee S.D."/>
        </authorList>
    </citation>
    <scope>NUCLEOTIDE SEQUENCE [LARGE SCALE GENOMIC DNA]</scope>
    <source>
        <strain evidence="12 13">GH2-6</strain>
    </source>
</reference>
<evidence type="ECO:0000256" key="10">
    <source>
        <dbReference type="PIRSR" id="PIRSR500134-3"/>
    </source>
</evidence>
<sequence length="388" mass="43385">MKIVVSGIGYVGLSNAALLAQKHQVVAVDLDPGRVAAVNERRCPIIDHDIEDFFKNRQLDLVATTDGVSAYRDADFVIVATPTNYDPGNDHFDTSSVISVIKSVIEVNRQATIVIKSTVPVGFVNRVRADLATDQVIFSPEFLREGRALYDNLHPSRIIVGEHSDRARTFADLLKEGAVTKDVPVLFTNPSEAEAIKLFANTYLAMRVAFFNELDSYAMAHDMNTRQIIEGVGLDPRIGSHYNNPSFGYGGYCLPKDTKQLLANYSEVPQNLIKAIVDANRTRKDFIAERILSRKPNVVGIYRLVMKTGSDNFRQSSIQGIMKRIKAKGIDVVVYEPSLLDDSFFNSKVVRDIDEFKSISDVIVANRLKDEIYDVRDKVFTRDIFNSD</sequence>
<dbReference type="InterPro" id="IPR014026">
    <property type="entry name" value="UDP-Glc/GDP-Man_DH_dimer"/>
</dbReference>
<evidence type="ECO:0000256" key="7">
    <source>
        <dbReference type="PIRNR" id="PIRNR000124"/>
    </source>
</evidence>
<evidence type="ECO:0000256" key="4">
    <source>
        <dbReference type="ARBA" id="ARBA00023002"/>
    </source>
</evidence>
<dbReference type="PANTHER" id="PTHR43750">
    <property type="entry name" value="UDP-GLUCOSE 6-DEHYDROGENASE TUAD"/>
    <property type="match status" value="1"/>
</dbReference>
<dbReference type="PIRSF" id="PIRSF500134">
    <property type="entry name" value="UDPglc_DH_bac"/>
    <property type="match status" value="1"/>
</dbReference>
<dbReference type="UniPathway" id="UPA00038">
    <property type="reaction ID" value="UER00491"/>
</dbReference>
<dbReference type="PANTHER" id="PTHR43750:SF2">
    <property type="entry name" value="UDP-GLUCOSE 6-DEHYDROGENASE"/>
    <property type="match status" value="1"/>
</dbReference>
<feature type="binding site" evidence="10">
    <location>
        <position position="83"/>
    </location>
    <ligand>
        <name>NAD(+)</name>
        <dbReference type="ChEBI" id="CHEBI:57540"/>
    </ligand>
</feature>
<feature type="domain" description="UDP-glucose/GDP-mannose dehydrogenase C-terminal" evidence="11">
    <location>
        <begin position="300"/>
        <end position="387"/>
    </location>
</feature>
<keyword evidence="13" id="KW-1185">Reference proteome</keyword>